<dbReference type="InterPro" id="IPR000182">
    <property type="entry name" value="GNAT_dom"/>
</dbReference>
<protein>
    <submittedName>
        <fullName evidence="2">GNAT family N-acetyltransferase</fullName>
        <ecNumber evidence="2">2.3.1.-</ecNumber>
    </submittedName>
</protein>
<accession>A0A9D1PK28</accession>
<dbReference type="Proteomes" id="UP000823937">
    <property type="component" value="Unassembled WGS sequence"/>
</dbReference>
<feature type="domain" description="N-acetyltransferase" evidence="1">
    <location>
        <begin position="6"/>
        <end position="174"/>
    </location>
</feature>
<proteinExistence type="predicted"/>
<dbReference type="Gene3D" id="3.40.630.30">
    <property type="match status" value="1"/>
</dbReference>
<dbReference type="PROSITE" id="PS51186">
    <property type="entry name" value="GNAT"/>
    <property type="match status" value="1"/>
</dbReference>
<evidence type="ECO:0000313" key="2">
    <source>
        <dbReference type="EMBL" id="HIV73875.1"/>
    </source>
</evidence>
<reference evidence="2" key="2">
    <citation type="submission" date="2021-04" db="EMBL/GenBank/DDBJ databases">
        <authorList>
            <person name="Gilroy R."/>
        </authorList>
    </citation>
    <scope>NUCLEOTIDE SEQUENCE</scope>
    <source>
        <strain evidence="2">CHK169-2315</strain>
    </source>
</reference>
<reference evidence="2" key="1">
    <citation type="journal article" date="2021" name="PeerJ">
        <title>Extensive microbial diversity within the chicken gut microbiome revealed by metagenomics and culture.</title>
        <authorList>
            <person name="Gilroy R."/>
            <person name="Ravi A."/>
            <person name="Getino M."/>
            <person name="Pursley I."/>
            <person name="Horton D.L."/>
            <person name="Alikhan N.F."/>
            <person name="Baker D."/>
            <person name="Gharbi K."/>
            <person name="Hall N."/>
            <person name="Watson M."/>
            <person name="Adriaenssens E.M."/>
            <person name="Foster-Nyarko E."/>
            <person name="Jarju S."/>
            <person name="Secka A."/>
            <person name="Antonio M."/>
            <person name="Oren A."/>
            <person name="Chaudhuri R.R."/>
            <person name="La Ragione R."/>
            <person name="Hildebrand F."/>
            <person name="Pallen M.J."/>
        </authorList>
    </citation>
    <scope>NUCLEOTIDE SEQUENCE</scope>
    <source>
        <strain evidence="2">CHK169-2315</strain>
    </source>
</reference>
<name>A0A9D1PK28_9BACI</name>
<gene>
    <name evidence="2" type="ORF">H9895_02205</name>
</gene>
<dbReference type="SUPFAM" id="SSF55729">
    <property type="entry name" value="Acyl-CoA N-acyltransferases (Nat)"/>
    <property type="match status" value="1"/>
</dbReference>
<organism evidence="2 3">
    <name type="scientific">Candidatus Pseudogracilibacillus intestinigallinarum</name>
    <dbReference type="NCBI Taxonomy" id="2838742"/>
    <lineage>
        <taxon>Bacteria</taxon>
        <taxon>Bacillati</taxon>
        <taxon>Bacillota</taxon>
        <taxon>Bacilli</taxon>
        <taxon>Bacillales</taxon>
        <taxon>Bacillaceae</taxon>
        <taxon>Pseudogracilibacillus</taxon>
    </lineage>
</organism>
<dbReference type="EMBL" id="DXHX01000028">
    <property type="protein sequence ID" value="HIV73875.1"/>
    <property type="molecule type" value="Genomic_DNA"/>
</dbReference>
<dbReference type="EC" id="2.3.1.-" evidence="2"/>
<evidence type="ECO:0000313" key="3">
    <source>
        <dbReference type="Proteomes" id="UP000823937"/>
    </source>
</evidence>
<sequence>MNDFELEYRPLTTMEEMALVKELDRKIWDMDPVPEHQTITAIKNGGIMLGVFHEGTLIGFSYSFPGFEHGKVYLCSHMLGIDPLYQSKGIGEKMKWKQRDIAKEKGYDVMKWTYDPLETKNGKLNLTKLNAICHTYVENCYGNMTDKLNKGLPSDRFEVEWHLNSNYVAEKQQIEVKNATPLNAISWNEANQAVCQPLNDVTETVEMYSLHVPKDFQSLKKHDKELALEWRLKTRHLFQTLFANGYTAVDIEVKEQMSTYYFVKKVQLQIEGV</sequence>
<dbReference type="Pfam" id="PF00583">
    <property type="entry name" value="Acetyltransf_1"/>
    <property type="match status" value="1"/>
</dbReference>
<comment type="caution">
    <text evidence="2">The sequence shown here is derived from an EMBL/GenBank/DDBJ whole genome shotgun (WGS) entry which is preliminary data.</text>
</comment>
<dbReference type="AlphaFoldDB" id="A0A9D1PK28"/>
<dbReference type="GO" id="GO:0016747">
    <property type="term" value="F:acyltransferase activity, transferring groups other than amino-acyl groups"/>
    <property type="evidence" value="ECO:0007669"/>
    <property type="project" value="InterPro"/>
</dbReference>
<dbReference type="InterPro" id="IPR016181">
    <property type="entry name" value="Acyl_CoA_acyltransferase"/>
</dbReference>
<keyword evidence="2" id="KW-0012">Acyltransferase</keyword>
<evidence type="ECO:0000259" key="1">
    <source>
        <dbReference type="PROSITE" id="PS51186"/>
    </source>
</evidence>
<dbReference type="PANTHER" id="PTHR41700">
    <property type="entry name" value="GCN5-RELATED N-ACETYLTRANSFERASE"/>
    <property type="match status" value="1"/>
</dbReference>
<dbReference type="PANTHER" id="PTHR41700:SF1">
    <property type="entry name" value="N-ACETYLTRANSFERASE DOMAIN-CONTAINING PROTEIN"/>
    <property type="match status" value="1"/>
</dbReference>
<keyword evidence="2" id="KW-0808">Transferase</keyword>
<dbReference type="CDD" id="cd04301">
    <property type="entry name" value="NAT_SF"/>
    <property type="match status" value="1"/>
</dbReference>
<dbReference type="InterPro" id="IPR038764">
    <property type="entry name" value="GNAT_N_AcTrfase_prd"/>
</dbReference>